<organism evidence="1 2">
    <name type="scientific">Mogibacterium kristiansenii</name>
    <dbReference type="NCBI Taxonomy" id="2606708"/>
    <lineage>
        <taxon>Bacteria</taxon>
        <taxon>Bacillati</taxon>
        <taxon>Bacillota</taxon>
        <taxon>Clostridia</taxon>
        <taxon>Peptostreptococcales</taxon>
        <taxon>Anaerovoracaceae</taxon>
        <taxon>Mogibacterium</taxon>
    </lineage>
</organism>
<dbReference type="Proteomes" id="UP000469424">
    <property type="component" value="Unassembled WGS sequence"/>
</dbReference>
<gene>
    <name evidence="1" type="ORF">FYJ65_07110</name>
</gene>
<dbReference type="EMBL" id="VUNA01000013">
    <property type="protein sequence ID" value="MST71096.1"/>
    <property type="molecule type" value="Genomic_DNA"/>
</dbReference>
<accession>A0A6N7XMB4</accession>
<reference evidence="1 2" key="1">
    <citation type="submission" date="2019-08" db="EMBL/GenBank/DDBJ databases">
        <title>In-depth cultivation of the pig gut microbiome towards novel bacterial diversity and tailored functional studies.</title>
        <authorList>
            <person name="Wylensek D."/>
            <person name="Hitch T.C.A."/>
            <person name="Clavel T."/>
        </authorList>
    </citation>
    <scope>NUCLEOTIDE SEQUENCE [LARGE SCALE GENOMIC DNA]</scope>
    <source>
        <strain evidence="1 2">WCA-MUC-591-APC-4B</strain>
    </source>
</reference>
<comment type="caution">
    <text evidence="1">The sequence shown here is derived from an EMBL/GenBank/DDBJ whole genome shotgun (WGS) entry which is preliminary data.</text>
</comment>
<keyword evidence="2" id="KW-1185">Reference proteome</keyword>
<proteinExistence type="predicted"/>
<evidence type="ECO:0000313" key="2">
    <source>
        <dbReference type="Proteomes" id="UP000469424"/>
    </source>
</evidence>
<dbReference type="RefSeq" id="WP_154554656.1">
    <property type="nucleotide sequence ID" value="NZ_VUNA01000013.1"/>
</dbReference>
<dbReference type="AlphaFoldDB" id="A0A6N7XMB4"/>
<evidence type="ECO:0000313" key="1">
    <source>
        <dbReference type="EMBL" id="MST71096.1"/>
    </source>
</evidence>
<name>A0A6N7XMB4_9FIRM</name>
<protein>
    <submittedName>
        <fullName evidence="1">Uncharacterized protein</fullName>
    </submittedName>
</protein>
<sequence>MKIGKFKEIIRERSRIAAECCDEWLFGIEKCWNEEIEMLSEDVDATISFLQNECTAEELSWISEIIDNLAERTRSRELLQAYKNLADKFPEKCRESNILESVKFAENVLNEDVENRGKQ</sequence>